<dbReference type="SMART" id="SM00228">
    <property type="entry name" value="PDZ"/>
    <property type="match status" value="1"/>
</dbReference>
<dbReference type="AlphaFoldDB" id="A0A080LZK3"/>
<dbReference type="SUPFAM" id="SSF50156">
    <property type="entry name" value="PDZ domain-like"/>
    <property type="match status" value="1"/>
</dbReference>
<evidence type="ECO:0000313" key="2">
    <source>
        <dbReference type="EMBL" id="KFB73460.1"/>
    </source>
</evidence>
<evidence type="ECO:0000259" key="1">
    <source>
        <dbReference type="PROSITE" id="PS50106"/>
    </source>
</evidence>
<dbReference type="InterPro" id="IPR041489">
    <property type="entry name" value="PDZ_6"/>
</dbReference>
<dbReference type="PROSITE" id="PS50106">
    <property type="entry name" value="PDZ"/>
    <property type="match status" value="1"/>
</dbReference>
<comment type="caution">
    <text evidence="2">The sequence shown here is derived from an EMBL/GenBank/DDBJ whole genome shotgun (WGS) entry which is preliminary data.</text>
</comment>
<sequence length="174" mass="19296">MRALWQRHGQGEQRCGIGDEDIRMLAEELSGLDLEHFFAEAVHGTTDVDLARLLQPFGIRLKRSANSTTPSLGVKTGSDGSEVRLTTVYEGSPAQVAGLSAGDLLLAIDGLRVTPSTLDRLLSRRQAGETVHMHAFRRDELMEFAVQLGAPAKDRHQLQLQRKRNSLRKDWLQG</sequence>
<dbReference type="Pfam" id="PF17820">
    <property type="entry name" value="PDZ_6"/>
    <property type="match status" value="1"/>
</dbReference>
<dbReference type="InterPro" id="IPR036034">
    <property type="entry name" value="PDZ_sf"/>
</dbReference>
<gene>
    <name evidence="2" type="ORF">AW09_001280</name>
</gene>
<feature type="domain" description="PDZ" evidence="1">
    <location>
        <begin position="58"/>
        <end position="110"/>
    </location>
</feature>
<proteinExistence type="predicted"/>
<dbReference type="InterPro" id="IPR001478">
    <property type="entry name" value="PDZ"/>
</dbReference>
<dbReference type="Proteomes" id="UP000020077">
    <property type="component" value="Unassembled WGS sequence"/>
</dbReference>
<accession>A0A080LZK3</accession>
<evidence type="ECO:0000313" key="3">
    <source>
        <dbReference type="Proteomes" id="UP000020077"/>
    </source>
</evidence>
<reference evidence="2 3" key="1">
    <citation type="submission" date="2014-02" db="EMBL/GenBank/DDBJ databases">
        <title>Expanding our view of genomic diversity in Candidatus Accumulibacter clades.</title>
        <authorList>
            <person name="Skennerton C.T."/>
            <person name="Barr J.J."/>
            <person name="Slater F.R."/>
            <person name="Bond P.L."/>
            <person name="Tyson G.W."/>
        </authorList>
    </citation>
    <scope>NUCLEOTIDE SEQUENCE [LARGE SCALE GENOMIC DNA]</scope>
    <source>
        <strain evidence="3">BA-91</strain>
    </source>
</reference>
<dbReference type="EMBL" id="JDVG02000220">
    <property type="protein sequence ID" value="KFB73460.1"/>
    <property type="molecule type" value="Genomic_DNA"/>
</dbReference>
<name>A0A080LZK3_9PROT</name>
<protein>
    <submittedName>
        <fullName evidence="2">Peptidase Do</fullName>
    </submittedName>
</protein>
<dbReference type="Gene3D" id="2.30.42.10">
    <property type="match status" value="1"/>
</dbReference>
<organism evidence="2 3">
    <name type="scientific">Candidatus Accumulibacter phosphatis</name>
    <dbReference type="NCBI Taxonomy" id="327160"/>
    <lineage>
        <taxon>Bacteria</taxon>
        <taxon>Pseudomonadati</taxon>
        <taxon>Pseudomonadota</taxon>
        <taxon>Betaproteobacteria</taxon>
        <taxon>Candidatus Accumulibacter</taxon>
    </lineage>
</organism>